<accession>A0AAT9FK94</accession>
<reference evidence="2" key="1">
    <citation type="submission" date="2024-07" db="EMBL/GenBank/DDBJ databases">
        <title>Complete genome sequence of Verrucomicrobiaceae bacterium NT6N.</title>
        <authorList>
            <person name="Huang C."/>
            <person name="Takami H."/>
            <person name="Hamasaki K."/>
        </authorList>
    </citation>
    <scope>NUCLEOTIDE SEQUENCE</scope>
    <source>
        <strain evidence="2">NT6N</strain>
    </source>
</reference>
<dbReference type="EMBL" id="AP026866">
    <property type="protein sequence ID" value="BDS06372.1"/>
    <property type="molecule type" value="Genomic_DNA"/>
</dbReference>
<sequence>MRGMKNILLCLTVATLTVLSASADKPALEKPAEEVAVLSIHETKAVFKGLVYRRCMGRTSRCPERCGDSGEYAQFEITEYTKYEKEGKYGDPKQTTYLIQVSDFDKKPLDKDNNGNDLTVLGKVIKDLKPGDQVELSWQHQYITATSQNGGKSKFPRRVVVKLEKLERG</sequence>
<evidence type="ECO:0000313" key="2">
    <source>
        <dbReference type="EMBL" id="BDS06372.1"/>
    </source>
</evidence>
<organism evidence="2">
    <name type="scientific">Oceaniferula spumae</name>
    <dbReference type="NCBI Taxonomy" id="2979115"/>
    <lineage>
        <taxon>Bacteria</taxon>
        <taxon>Pseudomonadati</taxon>
        <taxon>Verrucomicrobiota</taxon>
        <taxon>Verrucomicrobiia</taxon>
        <taxon>Verrucomicrobiales</taxon>
        <taxon>Verrucomicrobiaceae</taxon>
        <taxon>Oceaniferula</taxon>
    </lineage>
</organism>
<name>A0AAT9FK94_9BACT</name>
<dbReference type="AlphaFoldDB" id="A0AAT9FK94"/>
<feature type="signal peptide" evidence="1">
    <location>
        <begin position="1"/>
        <end position="23"/>
    </location>
</feature>
<dbReference type="KEGG" id="osu:NT6N_14120"/>
<evidence type="ECO:0000256" key="1">
    <source>
        <dbReference type="SAM" id="SignalP"/>
    </source>
</evidence>
<protein>
    <submittedName>
        <fullName evidence="2">Uncharacterized protein</fullName>
    </submittedName>
</protein>
<gene>
    <name evidence="2" type="ORF">NT6N_14120</name>
</gene>
<feature type="chain" id="PRO_5043916426" evidence="1">
    <location>
        <begin position="24"/>
        <end position="169"/>
    </location>
</feature>
<proteinExistence type="predicted"/>
<keyword evidence="1" id="KW-0732">Signal</keyword>